<reference evidence="1" key="1">
    <citation type="submission" date="2018-02" db="EMBL/GenBank/DDBJ databases">
        <title>Rhizophora mucronata_Transcriptome.</title>
        <authorList>
            <person name="Meera S.P."/>
            <person name="Sreeshan A."/>
            <person name="Augustine A."/>
        </authorList>
    </citation>
    <scope>NUCLEOTIDE SEQUENCE</scope>
    <source>
        <tissue evidence="1">Leaf</tissue>
    </source>
</reference>
<protein>
    <submittedName>
        <fullName evidence="1">Uncharacterized protein</fullName>
    </submittedName>
</protein>
<accession>A0A2P2R2M0</accession>
<name>A0A2P2R2M0_RHIMU</name>
<sequence length="33" mass="3923">MLRSWLCILVLWHTCSQIPLMVVFAQNIFLSQM</sequence>
<evidence type="ECO:0000313" key="1">
    <source>
        <dbReference type="EMBL" id="MBX73519.1"/>
    </source>
</evidence>
<dbReference type="EMBL" id="GGEC01093035">
    <property type="protein sequence ID" value="MBX73519.1"/>
    <property type="molecule type" value="Transcribed_RNA"/>
</dbReference>
<dbReference type="AlphaFoldDB" id="A0A2P2R2M0"/>
<organism evidence="1">
    <name type="scientific">Rhizophora mucronata</name>
    <name type="common">Asiatic mangrove</name>
    <dbReference type="NCBI Taxonomy" id="61149"/>
    <lineage>
        <taxon>Eukaryota</taxon>
        <taxon>Viridiplantae</taxon>
        <taxon>Streptophyta</taxon>
        <taxon>Embryophyta</taxon>
        <taxon>Tracheophyta</taxon>
        <taxon>Spermatophyta</taxon>
        <taxon>Magnoliopsida</taxon>
        <taxon>eudicotyledons</taxon>
        <taxon>Gunneridae</taxon>
        <taxon>Pentapetalae</taxon>
        <taxon>rosids</taxon>
        <taxon>fabids</taxon>
        <taxon>Malpighiales</taxon>
        <taxon>Rhizophoraceae</taxon>
        <taxon>Rhizophora</taxon>
    </lineage>
</organism>
<proteinExistence type="predicted"/>